<feature type="compositionally biased region" description="Polar residues" evidence="1">
    <location>
        <begin position="30"/>
        <end position="39"/>
    </location>
</feature>
<organism evidence="2 3">
    <name type="scientific">Trichostrongylus colubriformis</name>
    <name type="common">Black scour worm</name>
    <dbReference type="NCBI Taxonomy" id="6319"/>
    <lineage>
        <taxon>Eukaryota</taxon>
        <taxon>Metazoa</taxon>
        <taxon>Ecdysozoa</taxon>
        <taxon>Nematoda</taxon>
        <taxon>Chromadorea</taxon>
        <taxon>Rhabditida</taxon>
        <taxon>Rhabditina</taxon>
        <taxon>Rhabditomorpha</taxon>
        <taxon>Strongyloidea</taxon>
        <taxon>Trichostrongylidae</taxon>
        <taxon>Trichostrongylus</taxon>
    </lineage>
</organism>
<evidence type="ECO:0000313" key="3">
    <source>
        <dbReference type="Proteomes" id="UP001331761"/>
    </source>
</evidence>
<evidence type="ECO:0000313" key="2">
    <source>
        <dbReference type="EMBL" id="KAK5982192.1"/>
    </source>
</evidence>
<reference evidence="2 3" key="1">
    <citation type="submission" date="2019-10" db="EMBL/GenBank/DDBJ databases">
        <title>Assembly and Annotation for the nematode Trichostrongylus colubriformis.</title>
        <authorList>
            <person name="Martin J."/>
        </authorList>
    </citation>
    <scope>NUCLEOTIDE SEQUENCE [LARGE SCALE GENOMIC DNA]</scope>
    <source>
        <strain evidence="2">G859</strain>
        <tissue evidence="2">Whole worm</tissue>
    </source>
</reference>
<name>A0AAN8FNN3_TRICO</name>
<gene>
    <name evidence="2" type="ORF">GCK32_022463</name>
</gene>
<keyword evidence="3" id="KW-1185">Reference proteome</keyword>
<sequence length="88" mass="9652">MHHPSEPSRLGVEFCHGRLHWSPSRPRPLPSTNLGNHSSETVRDDPSEESRGNRLPGPEAAAPVQSPCCAGQFRPGRRVLDLLCCANM</sequence>
<dbReference type="AlphaFoldDB" id="A0AAN8FNN3"/>
<proteinExistence type="predicted"/>
<dbReference type="Proteomes" id="UP001331761">
    <property type="component" value="Unassembled WGS sequence"/>
</dbReference>
<accession>A0AAN8FNN3</accession>
<dbReference type="EMBL" id="WIXE01005426">
    <property type="protein sequence ID" value="KAK5982192.1"/>
    <property type="molecule type" value="Genomic_DNA"/>
</dbReference>
<feature type="region of interest" description="Disordered" evidence="1">
    <location>
        <begin position="21"/>
        <end position="65"/>
    </location>
</feature>
<protein>
    <submittedName>
        <fullName evidence="2">Uncharacterized protein</fullName>
    </submittedName>
</protein>
<comment type="caution">
    <text evidence="2">The sequence shown here is derived from an EMBL/GenBank/DDBJ whole genome shotgun (WGS) entry which is preliminary data.</text>
</comment>
<evidence type="ECO:0000256" key="1">
    <source>
        <dbReference type="SAM" id="MobiDB-lite"/>
    </source>
</evidence>
<feature type="compositionally biased region" description="Basic and acidic residues" evidence="1">
    <location>
        <begin position="40"/>
        <end position="52"/>
    </location>
</feature>